<dbReference type="Gene3D" id="3.20.20.70">
    <property type="entry name" value="Aldolase class I"/>
    <property type="match status" value="1"/>
</dbReference>
<dbReference type="EC" id="4.1.2.21" evidence="6"/>
<comment type="subunit">
    <text evidence="3">Homotrimer.</text>
</comment>
<reference evidence="6 7" key="1">
    <citation type="submission" date="2020-04" db="EMBL/GenBank/DDBJ databases">
        <authorList>
            <person name="De Canck E."/>
        </authorList>
    </citation>
    <scope>NUCLEOTIDE SEQUENCE [LARGE SCALE GENOMIC DNA]</scope>
    <source>
        <strain evidence="6 7">LMG 28688</strain>
    </source>
</reference>
<dbReference type="NCBIfam" id="NF006600">
    <property type="entry name" value="PRK09140.1"/>
    <property type="match status" value="1"/>
</dbReference>
<protein>
    <submittedName>
        <fullName evidence="6">2-dehydro-3-deoxy-6-phosphogalactonate aldolase</fullName>
        <ecNumber evidence="6">4.1.2.21</ecNumber>
    </submittedName>
</protein>
<sequence length="240" mass="24176">MESDLNLPAPYTPHAGFMAAFGACRMVAIMRGIQPAEAADHGRALYEAGFRLIEVPLNSPSPLDSIAALRAALPADAMIGAGTVLTTEAVHDVKAAGGTLIVMPHADTDVILAAKLQGLACVPGVATPTEAFAALKCGADALKMFPAEQLGPEVTKAWRAVIPGVVPLLPVGGVKADNMGPQLAAGASGFGLGSALYKPGQDVAATRANALAFIAGWRATQSSQTGVQADAQSGAQGAKA</sequence>
<keyword evidence="4 6" id="KW-0456">Lyase</keyword>
<dbReference type="GO" id="GO:0008674">
    <property type="term" value="F:2-dehydro-3-deoxy-6-phosphogalactonate aldolase activity"/>
    <property type="evidence" value="ECO:0007669"/>
    <property type="project" value="UniProtKB-EC"/>
</dbReference>
<dbReference type="RefSeq" id="WP_129561148.1">
    <property type="nucleotide sequence ID" value="NZ_CADIKL010000007.1"/>
</dbReference>
<organism evidence="6 7">
    <name type="scientific">Paraburkholderia caffeinitolerans</name>
    <dbReference type="NCBI Taxonomy" id="1723730"/>
    <lineage>
        <taxon>Bacteria</taxon>
        <taxon>Pseudomonadati</taxon>
        <taxon>Pseudomonadota</taxon>
        <taxon>Betaproteobacteria</taxon>
        <taxon>Burkholderiales</taxon>
        <taxon>Burkholderiaceae</taxon>
        <taxon>Paraburkholderia</taxon>
    </lineage>
</organism>
<accession>A0A6J5FQK8</accession>
<evidence type="ECO:0000256" key="1">
    <source>
        <dbReference type="ARBA" id="ARBA00004761"/>
    </source>
</evidence>
<keyword evidence="7" id="KW-1185">Reference proteome</keyword>
<dbReference type="CDD" id="cd00452">
    <property type="entry name" value="KDPG_aldolase"/>
    <property type="match status" value="1"/>
</dbReference>
<keyword evidence="5" id="KW-0119">Carbohydrate metabolism</keyword>
<dbReference type="Proteomes" id="UP000494119">
    <property type="component" value="Unassembled WGS sequence"/>
</dbReference>
<dbReference type="SUPFAM" id="SSF51569">
    <property type="entry name" value="Aldolase"/>
    <property type="match status" value="1"/>
</dbReference>
<dbReference type="InterPro" id="IPR000887">
    <property type="entry name" value="Aldlse_KDPG_KHG"/>
</dbReference>
<comment type="similarity">
    <text evidence="2">Belongs to the KHG/KDPG aldolase family.</text>
</comment>
<proteinExistence type="inferred from homology"/>
<dbReference type="PANTHER" id="PTHR30246">
    <property type="entry name" value="2-KETO-3-DEOXY-6-PHOSPHOGLUCONATE ALDOLASE"/>
    <property type="match status" value="1"/>
</dbReference>
<evidence type="ECO:0000313" key="7">
    <source>
        <dbReference type="Proteomes" id="UP000494119"/>
    </source>
</evidence>
<dbReference type="AlphaFoldDB" id="A0A6J5FQK8"/>
<name>A0A6J5FQK8_9BURK</name>
<dbReference type="InterPro" id="IPR013785">
    <property type="entry name" value="Aldolase_TIM"/>
</dbReference>
<evidence type="ECO:0000256" key="2">
    <source>
        <dbReference type="ARBA" id="ARBA00006906"/>
    </source>
</evidence>
<gene>
    <name evidence="6" type="primary">dgoA</name>
    <name evidence="6" type="ORF">LMG28688_01960</name>
</gene>
<evidence type="ECO:0000313" key="6">
    <source>
        <dbReference type="EMBL" id="CAB3784887.1"/>
    </source>
</evidence>
<comment type="pathway">
    <text evidence="1">Carbohydrate acid metabolism.</text>
</comment>
<evidence type="ECO:0000256" key="4">
    <source>
        <dbReference type="ARBA" id="ARBA00023239"/>
    </source>
</evidence>
<dbReference type="PANTHER" id="PTHR30246:SF1">
    <property type="entry name" value="2-DEHYDRO-3-DEOXY-6-PHOSPHOGALACTONATE ALDOLASE-RELATED"/>
    <property type="match status" value="1"/>
</dbReference>
<evidence type="ECO:0000256" key="5">
    <source>
        <dbReference type="ARBA" id="ARBA00023277"/>
    </source>
</evidence>
<dbReference type="EMBL" id="CADIKL010000007">
    <property type="protein sequence ID" value="CAB3784887.1"/>
    <property type="molecule type" value="Genomic_DNA"/>
</dbReference>
<dbReference type="Pfam" id="PF01081">
    <property type="entry name" value="Aldolase"/>
    <property type="match status" value="1"/>
</dbReference>
<evidence type="ECO:0000256" key="3">
    <source>
        <dbReference type="ARBA" id="ARBA00011233"/>
    </source>
</evidence>